<reference evidence="7 8" key="2">
    <citation type="submission" date="2010-03" db="EMBL/GenBank/DDBJ databases">
        <authorList>
            <person name="Pajon A."/>
        </authorList>
    </citation>
    <scope>NUCLEOTIDE SEQUENCE [LARGE SCALE GENOMIC DNA]</scope>
    <source>
        <strain evidence="7 8">70/3</strain>
    </source>
</reference>
<dbReference type="SUPFAM" id="SSF53335">
    <property type="entry name" value="S-adenosyl-L-methionine-dependent methyltransferases"/>
    <property type="match status" value="1"/>
</dbReference>
<dbReference type="Gene3D" id="3.40.50.150">
    <property type="entry name" value="Vaccinia Virus protein VP39"/>
    <property type="match status" value="1"/>
</dbReference>
<evidence type="ECO:0000313" key="8">
    <source>
        <dbReference type="Proteomes" id="UP000008803"/>
    </source>
</evidence>
<accession>D4JSX2</accession>
<dbReference type="GO" id="GO:1904047">
    <property type="term" value="F:S-adenosyl-L-methionine binding"/>
    <property type="evidence" value="ECO:0007669"/>
    <property type="project" value="TreeGrafter"/>
</dbReference>
<evidence type="ECO:0000256" key="1">
    <source>
        <dbReference type="ARBA" id="ARBA00006594"/>
    </source>
</evidence>
<sequence length="273" mass="31892">MGSAEVFLRKKPVEREIINDYNGDLVKFFRVLQQNEKLAYLLGRLYLSFNSEELFRINKAMLADVPNILDDLTETSVTVEKAEWSDIEKAVAFFENQIFSFSSTGKTFAIAKKDMTKRFGRLVTACSRLRNAVIMHRDYKDCISYAAGKDTFILLDPPYKGTEKYYQKANFGSDEHAKLFKFMYGIHEKYEGNCKFIITYNNDPYICSLAEKYGFDTFVKERLHNMLQSTKPGEMFEELLIGNYDLKKQAEENNHCIMKEAQQLTLFDFQYDY</sequence>
<dbReference type="GO" id="GO:0032259">
    <property type="term" value="P:methylation"/>
    <property type="evidence" value="ECO:0007669"/>
    <property type="project" value="UniProtKB-KW"/>
</dbReference>
<proteinExistence type="inferred from homology"/>
<evidence type="ECO:0000313" key="7">
    <source>
        <dbReference type="EMBL" id="CBK96191.1"/>
    </source>
</evidence>
<dbReference type="KEGG" id="esu:EUS_09800"/>
<name>D4JSX2_9FIRM</name>
<dbReference type="Pfam" id="PF02086">
    <property type="entry name" value="MethyltransfD12"/>
    <property type="match status" value="1"/>
</dbReference>
<dbReference type="EC" id="2.1.1.72" evidence="2"/>
<keyword evidence="5" id="KW-0949">S-adenosyl-L-methionine</keyword>
<dbReference type="HOGENOM" id="CLU_063430_6_0_9"/>
<evidence type="ECO:0000256" key="4">
    <source>
        <dbReference type="ARBA" id="ARBA00022679"/>
    </source>
</evidence>
<dbReference type="AlphaFoldDB" id="D4JSX2"/>
<dbReference type="InterPro" id="IPR023095">
    <property type="entry name" value="Ade_MeTrfase_dom_2"/>
</dbReference>
<comment type="catalytic activity">
    <reaction evidence="6">
        <text>a 2'-deoxyadenosine in DNA + S-adenosyl-L-methionine = an N(6)-methyl-2'-deoxyadenosine in DNA + S-adenosyl-L-homocysteine + H(+)</text>
        <dbReference type="Rhea" id="RHEA:15197"/>
        <dbReference type="Rhea" id="RHEA-COMP:12418"/>
        <dbReference type="Rhea" id="RHEA-COMP:12419"/>
        <dbReference type="ChEBI" id="CHEBI:15378"/>
        <dbReference type="ChEBI" id="CHEBI:57856"/>
        <dbReference type="ChEBI" id="CHEBI:59789"/>
        <dbReference type="ChEBI" id="CHEBI:90615"/>
        <dbReference type="ChEBI" id="CHEBI:90616"/>
        <dbReference type="EC" id="2.1.1.72"/>
    </reaction>
</comment>
<dbReference type="InterPro" id="IPR029063">
    <property type="entry name" value="SAM-dependent_MTases_sf"/>
</dbReference>
<evidence type="ECO:0000256" key="2">
    <source>
        <dbReference type="ARBA" id="ARBA00011900"/>
    </source>
</evidence>
<dbReference type="Gene3D" id="1.10.1020.10">
    <property type="entry name" value="Adenine-specific Methyltransferase, Domain 2"/>
    <property type="match status" value="1"/>
</dbReference>
<dbReference type="GO" id="GO:0009307">
    <property type="term" value="P:DNA restriction-modification system"/>
    <property type="evidence" value="ECO:0007669"/>
    <property type="project" value="InterPro"/>
</dbReference>
<evidence type="ECO:0000256" key="5">
    <source>
        <dbReference type="ARBA" id="ARBA00022691"/>
    </source>
</evidence>
<dbReference type="PANTHER" id="PTHR30481">
    <property type="entry name" value="DNA ADENINE METHYLASE"/>
    <property type="match status" value="1"/>
</dbReference>
<protein>
    <recommendedName>
        <fullName evidence="2">site-specific DNA-methyltransferase (adenine-specific)</fullName>
        <ecNumber evidence="2">2.1.1.72</ecNumber>
    </recommendedName>
</protein>
<dbReference type="GO" id="GO:0009007">
    <property type="term" value="F:site-specific DNA-methyltransferase (adenine-specific) activity"/>
    <property type="evidence" value="ECO:0007669"/>
    <property type="project" value="UniProtKB-EC"/>
</dbReference>
<gene>
    <name evidence="7" type="ORF">EUS_09800</name>
</gene>
<reference evidence="7 8" key="1">
    <citation type="submission" date="2010-03" db="EMBL/GenBank/DDBJ databases">
        <title>The genome sequence of Eubacterium siraeum 70/3.</title>
        <authorList>
            <consortium name="metaHIT consortium -- http://www.metahit.eu/"/>
            <person name="Pajon A."/>
            <person name="Turner K."/>
            <person name="Parkhill J."/>
            <person name="Duncan S."/>
            <person name="Flint H."/>
        </authorList>
    </citation>
    <scope>NUCLEOTIDE SEQUENCE [LARGE SCALE GENOMIC DNA]</scope>
    <source>
        <strain evidence="7 8">70/3</strain>
    </source>
</reference>
<dbReference type="EMBL" id="FP929044">
    <property type="protein sequence ID" value="CBK96191.1"/>
    <property type="molecule type" value="Genomic_DNA"/>
</dbReference>
<dbReference type="InterPro" id="IPR012327">
    <property type="entry name" value="MeTrfase_D12"/>
</dbReference>
<dbReference type="GO" id="GO:0043565">
    <property type="term" value="F:sequence-specific DNA binding"/>
    <property type="evidence" value="ECO:0007669"/>
    <property type="project" value="TreeGrafter"/>
</dbReference>
<evidence type="ECO:0000256" key="3">
    <source>
        <dbReference type="ARBA" id="ARBA00022603"/>
    </source>
</evidence>
<organism evidence="7 8">
    <name type="scientific">[Eubacterium] siraeum 70/3</name>
    <dbReference type="NCBI Taxonomy" id="657319"/>
    <lineage>
        <taxon>Bacteria</taxon>
        <taxon>Bacillati</taxon>
        <taxon>Bacillota</taxon>
        <taxon>Clostridia</taxon>
        <taxon>Eubacteriales</taxon>
        <taxon>Oscillospiraceae</taxon>
        <taxon>Oscillospiraceae incertae sedis</taxon>
    </lineage>
</organism>
<evidence type="ECO:0000256" key="6">
    <source>
        <dbReference type="ARBA" id="ARBA00047942"/>
    </source>
</evidence>
<dbReference type="Proteomes" id="UP000008803">
    <property type="component" value="Chromosome"/>
</dbReference>
<keyword evidence="3 7" id="KW-0489">Methyltransferase</keyword>
<dbReference type="PATRIC" id="fig|657319.3.peg.1273"/>
<keyword evidence="4 7" id="KW-0808">Transferase</keyword>
<dbReference type="BioCyc" id="ESIR657319:G136K-828-MONOMER"/>
<dbReference type="GO" id="GO:0006298">
    <property type="term" value="P:mismatch repair"/>
    <property type="evidence" value="ECO:0007669"/>
    <property type="project" value="TreeGrafter"/>
</dbReference>
<comment type="similarity">
    <text evidence="1">Belongs to the N(4)/N(6)-methyltransferase family.</text>
</comment>